<feature type="compositionally biased region" description="Pro residues" evidence="1">
    <location>
        <begin position="346"/>
        <end position="358"/>
    </location>
</feature>
<evidence type="ECO:0000313" key="3">
    <source>
        <dbReference type="Proteomes" id="UP001560019"/>
    </source>
</evidence>
<evidence type="ECO:0000313" key="2">
    <source>
        <dbReference type="EMBL" id="MEX5727081.1"/>
    </source>
</evidence>
<sequence>MKANFALDLSPDGLTLLHRSGSGWTRVGEAALDAPDLGDTLKLMRSTASALEGGGVMTKLILPESHVLYTRLPIPEGDAEAQEAAIRAGLDGLTPYKVEELVFDWQPDGEGAQVAVVARETLDEAETFAAEHRFNPVCFVAAPGDGRFPGEPWFGLTGTAAGLLPDGETLERDAAPPAEPAPAPEPEEEETAAAADEAPAGAEAPPTESTEQDPSPEADDLAEPDIPTAEAQDRLPEADDPAEPDIPAADAPEAPAPPPDDSVPEPPGTSAATRAAFATQRAGAAPEAPRPVAGAARFSLAGRPPPPAPKTDEDIARAGVTAPEVAGLDPAPATRRRARPATSAPRPAPAAPSAPTPPRNEAEALTVFGARDTKAEPRRGGALLGIWIAGGLAAVALAAYLLWPGAGEAPEETLARVAPDAVAPPAPSEADPTGGGEPEVAAPDPAPAAPPPPPDPARAPARETAELPPDAPAGTAPGLADRAPAAAGPTLHDRLDDLYIASIDPVIRSHDAVALSPDDGAAQDEALPPQPLPPEPGNVFDLDERGLVRPTPEGALSPEGVMVHTGPPEVTPPQRPASESDAALETAERTRLAGVRPRLRPGGLVERNERATLGGYSRVELANFRPAARPASAQQAALAAAATRTVPATPPDRQGTIDAAVEIASASPLAIARSRPPGHRPDDFASLVATARQAAPAVPASARVTPRIPTSASVAKQATVPNAINLGKLNLIGVYGSTSNRRALVRLGSGRYVKLKVGDRVDGGRVAAIGDSELRYIKSGRNIVLRMPGG</sequence>
<feature type="compositionally biased region" description="Low complexity" evidence="1">
    <location>
        <begin position="271"/>
        <end position="285"/>
    </location>
</feature>
<evidence type="ECO:0000256" key="1">
    <source>
        <dbReference type="SAM" id="MobiDB-lite"/>
    </source>
</evidence>
<evidence type="ECO:0008006" key="4">
    <source>
        <dbReference type="Google" id="ProtNLM"/>
    </source>
</evidence>
<keyword evidence="3" id="KW-1185">Reference proteome</keyword>
<dbReference type="InterPro" id="IPR043129">
    <property type="entry name" value="ATPase_NBD"/>
</dbReference>
<feature type="compositionally biased region" description="Low complexity" evidence="1">
    <location>
        <begin position="428"/>
        <end position="443"/>
    </location>
</feature>
<dbReference type="RefSeq" id="WP_369022828.1">
    <property type="nucleotide sequence ID" value="NZ_JBEHHI010000001.1"/>
</dbReference>
<feature type="region of interest" description="Disordered" evidence="1">
    <location>
        <begin position="519"/>
        <end position="539"/>
    </location>
</feature>
<feature type="compositionally biased region" description="Pro residues" evidence="1">
    <location>
        <begin position="444"/>
        <end position="457"/>
    </location>
</feature>
<feature type="compositionally biased region" description="Pro residues" evidence="1">
    <location>
        <begin position="254"/>
        <end position="267"/>
    </location>
</feature>
<comment type="caution">
    <text evidence="2">The sequence shown here is derived from an EMBL/GenBank/DDBJ whole genome shotgun (WGS) entry which is preliminary data.</text>
</comment>
<dbReference type="SUPFAM" id="SSF53067">
    <property type="entry name" value="Actin-like ATPase domain"/>
    <property type="match status" value="1"/>
</dbReference>
<feature type="region of interest" description="Disordered" evidence="1">
    <location>
        <begin position="552"/>
        <end position="589"/>
    </location>
</feature>
<protein>
    <recommendedName>
        <fullName evidence="4">Translation initiation factor 2</fullName>
    </recommendedName>
</protein>
<proteinExistence type="predicted"/>
<feature type="compositionally biased region" description="Acidic residues" evidence="1">
    <location>
        <begin position="210"/>
        <end position="223"/>
    </location>
</feature>
<feature type="compositionally biased region" description="Low complexity" evidence="1">
    <location>
        <begin position="192"/>
        <end position="208"/>
    </location>
</feature>
<feature type="compositionally biased region" description="Low complexity" evidence="1">
    <location>
        <begin position="475"/>
        <end position="488"/>
    </location>
</feature>
<dbReference type="Gene3D" id="3.30.420.380">
    <property type="match status" value="1"/>
</dbReference>
<feature type="region of interest" description="Disordered" evidence="1">
    <location>
        <begin position="159"/>
        <end position="376"/>
    </location>
</feature>
<organism evidence="2 3">
    <name type="scientific">Rhodovulum iodosum</name>
    <dbReference type="NCBI Taxonomy" id="68291"/>
    <lineage>
        <taxon>Bacteria</taxon>
        <taxon>Pseudomonadati</taxon>
        <taxon>Pseudomonadota</taxon>
        <taxon>Alphaproteobacteria</taxon>
        <taxon>Rhodobacterales</taxon>
        <taxon>Paracoccaceae</taxon>
        <taxon>Rhodovulum</taxon>
    </lineage>
</organism>
<gene>
    <name evidence="2" type="ORF">Ga0609869_000434</name>
</gene>
<accession>A0ABV3XP28</accession>
<dbReference type="Proteomes" id="UP001560019">
    <property type="component" value="Unassembled WGS sequence"/>
</dbReference>
<name>A0ABV3XP28_9RHOB</name>
<dbReference type="EMBL" id="JBEHHI010000001">
    <property type="protein sequence ID" value="MEX5727081.1"/>
    <property type="molecule type" value="Genomic_DNA"/>
</dbReference>
<reference evidence="2 3" key="1">
    <citation type="submission" date="2024-06" db="EMBL/GenBank/DDBJ databases">
        <title>Genome of Rhodovulum iodosum, a marine photoferrotroph.</title>
        <authorList>
            <person name="Bianchini G."/>
            <person name="Nikeleit V."/>
            <person name="Kappler A."/>
            <person name="Bryce C."/>
            <person name="Sanchez-Baracaldo P."/>
        </authorList>
    </citation>
    <scope>NUCLEOTIDE SEQUENCE [LARGE SCALE GENOMIC DNA]</scope>
    <source>
        <strain evidence="2 3">UT/N1</strain>
    </source>
</reference>
<feature type="region of interest" description="Disordered" evidence="1">
    <location>
        <begin position="422"/>
        <end position="488"/>
    </location>
</feature>